<feature type="compositionally biased region" description="Low complexity" evidence="1">
    <location>
        <begin position="46"/>
        <end position="60"/>
    </location>
</feature>
<proteinExistence type="predicted"/>
<feature type="compositionally biased region" description="Basic residues" evidence="1">
    <location>
        <begin position="22"/>
        <end position="39"/>
    </location>
</feature>
<sequence>MGPAAGRGRHPGTGPRPDRRDPRRRRRQRRPHPRRRRRPAVPGPRPGLTARQRPGAGRPRGICHQIRRCAYIGTPPDLVTHSSAHPGTSLGPVVGDEVWRERFPALYAEAYVDYADCRTRYTTADVADELVSRLHLVATTPEGLVVVCRSVRGWRFLPGGTREPDESLLELARRELREEAGAELTGDLRLFAAHVADSNRSSPYRPHLPHPRALWAYATAEVRLVGAPTNPDHGEVVVQVLTLPVTDAVTYLEATDPVHADVLRHAHAMGLVPPPRS</sequence>
<evidence type="ECO:0000256" key="1">
    <source>
        <dbReference type="SAM" id="MobiDB-lite"/>
    </source>
</evidence>
<dbReference type="Gene3D" id="3.90.79.10">
    <property type="entry name" value="Nucleoside Triphosphate Pyrophosphohydrolase"/>
    <property type="match status" value="1"/>
</dbReference>
<evidence type="ECO:0000313" key="3">
    <source>
        <dbReference type="EMBL" id="MVA76694.1"/>
    </source>
</evidence>
<protein>
    <submittedName>
        <fullName evidence="3">NUDIX domain-containing protein</fullName>
    </submittedName>
</protein>
<keyword evidence="4" id="KW-1185">Reference proteome</keyword>
<dbReference type="AlphaFoldDB" id="A0A6A9UY91"/>
<name>A0A6A9UY91_9ACTN</name>
<dbReference type="EMBL" id="WPCU01000007">
    <property type="protein sequence ID" value="MVA76694.1"/>
    <property type="molecule type" value="Genomic_DNA"/>
</dbReference>
<dbReference type="InterPro" id="IPR000086">
    <property type="entry name" value="NUDIX_hydrolase_dom"/>
</dbReference>
<dbReference type="Pfam" id="PF00293">
    <property type="entry name" value="NUDIX"/>
    <property type="match status" value="1"/>
</dbReference>
<dbReference type="PROSITE" id="PS51462">
    <property type="entry name" value="NUDIX"/>
    <property type="match status" value="1"/>
</dbReference>
<comment type="caution">
    <text evidence="3">The sequence shown here is derived from an EMBL/GenBank/DDBJ whole genome shotgun (WGS) entry which is preliminary data.</text>
</comment>
<dbReference type="Proteomes" id="UP000435304">
    <property type="component" value="Unassembled WGS sequence"/>
</dbReference>
<evidence type="ECO:0000313" key="4">
    <source>
        <dbReference type="Proteomes" id="UP000435304"/>
    </source>
</evidence>
<feature type="region of interest" description="Disordered" evidence="1">
    <location>
        <begin position="1"/>
        <end position="60"/>
    </location>
</feature>
<dbReference type="SUPFAM" id="SSF55811">
    <property type="entry name" value="Nudix"/>
    <property type="match status" value="1"/>
</dbReference>
<accession>A0A6A9UY91</accession>
<gene>
    <name evidence="3" type="ORF">GC722_11765</name>
</gene>
<feature type="domain" description="Nudix hydrolase" evidence="2">
    <location>
        <begin position="117"/>
        <end position="265"/>
    </location>
</feature>
<dbReference type="InterPro" id="IPR015797">
    <property type="entry name" value="NUDIX_hydrolase-like_dom_sf"/>
</dbReference>
<reference evidence="3 4" key="1">
    <citation type="submission" date="2019-12" db="EMBL/GenBank/DDBJ databases">
        <title>Auraticoccus cholistani sp. nov., an actinomycete isolated from soil of Cholistan desert.</title>
        <authorList>
            <person name="Cheema M.T."/>
        </authorList>
    </citation>
    <scope>NUCLEOTIDE SEQUENCE [LARGE SCALE GENOMIC DNA]</scope>
    <source>
        <strain evidence="3 4">F435</strain>
    </source>
</reference>
<organism evidence="3 4">
    <name type="scientific">Auraticoccus cholistanensis</name>
    <dbReference type="NCBI Taxonomy" id="2656650"/>
    <lineage>
        <taxon>Bacteria</taxon>
        <taxon>Bacillati</taxon>
        <taxon>Actinomycetota</taxon>
        <taxon>Actinomycetes</taxon>
        <taxon>Propionibacteriales</taxon>
        <taxon>Propionibacteriaceae</taxon>
        <taxon>Auraticoccus</taxon>
    </lineage>
</organism>
<evidence type="ECO:0000259" key="2">
    <source>
        <dbReference type="PROSITE" id="PS51462"/>
    </source>
</evidence>